<dbReference type="Pfam" id="PF01915">
    <property type="entry name" value="Glyco_hydro_3_C"/>
    <property type="match status" value="1"/>
</dbReference>
<dbReference type="RefSeq" id="XP_064674422.1">
    <property type="nucleotide sequence ID" value="XM_064813430.1"/>
</dbReference>
<keyword evidence="6" id="KW-0325">Glycoprotein</keyword>
<dbReference type="EC" id="3.2.1.37" evidence="11"/>
<evidence type="ECO:0000256" key="2">
    <source>
        <dbReference type="ARBA" id="ARBA00005336"/>
    </source>
</evidence>
<keyword evidence="8" id="KW-0326">Glycosidase</keyword>
<keyword evidence="5 14" id="KW-0378">Hydrolase</keyword>
<dbReference type="Gene3D" id="2.60.40.10">
    <property type="entry name" value="Immunoglobulins"/>
    <property type="match status" value="1"/>
</dbReference>
<evidence type="ECO:0000259" key="13">
    <source>
        <dbReference type="SMART" id="SM01217"/>
    </source>
</evidence>
<proteinExistence type="inferred from homology"/>
<dbReference type="InterPro" id="IPR044993">
    <property type="entry name" value="BXL"/>
</dbReference>
<keyword evidence="9" id="KW-0624">Polysaccharide degradation</keyword>
<evidence type="ECO:0000256" key="8">
    <source>
        <dbReference type="ARBA" id="ARBA00023295"/>
    </source>
</evidence>
<dbReference type="GO" id="GO:0009044">
    <property type="term" value="F:xylan 1,4-beta-xylosidase activity"/>
    <property type="evidence" value="ECO:0007669"/>
    <property type="project" value="UniProtKB-EC"/>
</dbReference>
<dbReference type="InterPro" id="IPR002772">
    <property type="entry name" value="Glyco_hydro_3_C"/>
</dbReference>
<comment type="similarity">
    <text evidence="2">Belongs to the glycosyl hydrolase 3 family.</text>
</comment>
<dbReference type="InterPro" id="IPR013783">
    <property type="entry name" value="Ig-like_fold"/>
</dbReference>
<dbReference type="SUPFAM" id="SSF51445">
    <property type="entry name" value="(Trans)glycosidases"/>
    <property type="match status" value="1"/>
</dbReference>
<dbReference type="InterPro" id="IPR036962">
    <property type="entry name" value="Glyco_hydro_3_N_sf"/>
</dbReference>
<dbReference type="InterPro" id="IPR001764">
    <property type="entry name" value="Glyco_hydro_3_N"/>
</dbReference>
<dbReference type="InterPro" id="IPR036881">
    <property type="entry name" value="Glyco_hydro_3_C_sf"/>
</dbReference>
<dbReference type="Pfam" id="PF00933">
    <property type="entry name" value="Glyco_hydro_3"/>
    <property type="match status" value="1"/>
</dbReference>
<dbReference type="PANTHER" id="PTHR42721:SF3">
    <property type="entry name" value="BETA-D-XYLOSIDASE 5-RELATED"/>
    <property type="match status" value="1"/>
</dbReference>
<dbReference type="Gene3D" id="3.20.20.300">
    <property type="entry name" value="Glycoside hydrolase, family 3, N-terminal domain"/>
    <property type="match status" value="1"/>
</dbReference>
<dbReference type="InterPro" id="IPR017853">
    <property type="entry name" value="GH"/>
</dbReference>
<evidence type="ECO:0000256" key="3">
    <source>
        <dbReference type="ARBA" id="ARBA00022651"/>
    </source>
</evidence>
<evidence type="ECO:0000256" key="11">
    <source>
        <dbReference type="ARBA" id="ARBA00026107"/>
    </source>
</evidence>
<dbReference type="AlphaFoldDB" id="A0AAN6TLS4"/>
<evidence type="ECO:0000256" key="1">
    <source>
        <dbReference type="ARBA" id="ARBA00004851"/>
    </source>
</evidence>
<dbReference type="Pfam" id="PF14310">
    <property type="entry name" value="Fn3-like"/>
    <property type="match status" value="1"/>
</dbReference>
<evidence type="ECO:0000256" key="7">
    <source>
        <dbReference type="ARBA" id="ARBA00023277"/>
    </source>
</evidence>
<comment type="catalytic activity">
    <reaction evidence="10">
        <text>Hydrolysis of (1-&gt;4)-beta-D-xylans, to remove successive D-xylose residues from the non-reducing termini.</text>
        <dbReference type="EC" id="3.2.1.37"/>
    </reaction>
</comment>
<name>A0AAN6TLS4_9PEZI</name>
<keyword evidence="4 12" id="KW-0732">Signal</keyword>
<evidence type="ECO:0000313" key="15">
    <source>
        <dbReference type="Proteomes" id="UP001302812"/>
    </source>
</evidence>
<evidence type="ECO:0000256" key="10">
    <source>
        <dbReference type="ARBA" id="ARBA00024574"/>
    </source>
</evidence>
<feature type="domain" description="Fibronectin type III-like" evidence="13">
    <location>
        <begin position="688"/>
        <end position="758"/>
    </location>
</feature>
<feature type="signal peptide" evidence="12">
    <location>
        <begin position="1"/>
        <end position="23"/>
    </location>
</feature>
<evidence type="ECO:0000313" key="14">
    <source>
        <dbReference type="EMBL" id="KAK4116852.1"/>
    </source>
</evidence>
<reference evidence="14" key="2">
    <citation type="submission" date="2023-05" db="EMBL/GenBank/DDBJ databases">
        <authorList>
            <consortium name="Lawrence Berkeley National Laboratory"/>
            <person name="Steindorff A."/>
            <person name="Hensen N."/>
            <person name="Bonometti L."/>
            <person name="Westerberg I."/>
            <person name="Brannstrom I.O."/>
            <person name="Guillou S."/>
            <person name="Cros-Aarteil S."/>
            <person name="Calhoun S."/>
            <person name="Haridas S."/>
            <person name="Kuo A."/>
            <person name="Mondo S."/>
            <person name="Pangilinan J."/>
            <person name="Riley R."/>
            <person name="Labutti K."/>
            <person name="Andreopoulos B."/>
            <person name="Lipzen A."/>
            <person name="Chen C."/>
            <person name="Yanf M."/>
            <person name="Daum C."/>
            <person name="Ng V."/>
            <person name="Clum A."/>
            <person name="Ohm R."/>
            <person name="Martin F."/>
            <person name="Silar P."/>
            <person name="Natvig D."/>
            <person name="Lalanne C."/>
            <person name="Gautier V."/>
            <person name="Ament-Velasquez S.L."/>
            <person name="Kruys A."/>
            <person name="Hutchinson M.I."/>
            <person name="Powell A.J."/>
            <person name="Barry K."/>
            <person name="Miller A.N."/>
            <person name="Grigoriev I.V."/>
            <person name="Debuchy R."/>
            <person name="Gladieux P."/>
            <person name="Thoren M.H."/>
            <person name="Johannesson H."/>
        </authorList>
    </citation>
    <scope>NUCLEOTIDE SEQUENCE</scope>
    <source>
        <strain evidence="14">CBS 508.74</strain>
    </source>
</reference>
<feature type="chain" id="PRO_5042965979" description="xylan 1,4-beta-xylosidase" evidence="12">
    <location>
        <begin position="24"/>
        <end position="786"/>
    </location>
</feature>
<evidence type="ECO:0000256" key="4">
    <source>
        <dbReference type="ARBA" id="ARBA00022729"/>
    </source>
</evidence>
<dbReference type="GO" id="GO:0045493">
    <property type="term" value="P:xylan catabolic process"/>
    <property type="evidence" value="ECO:0007669"/>
    <property type="project" value="UniProtKB-KW"/>
</dbReference>
<dbReference type="Gene3D" id="3.40.50.1700">
    <property type="entry name" value="Glycoside hydrolase family 3 C-terminal domain"/>
    <property type="match status" value="1"/>
</dbReference>
<keyword evidence="3" id="KW-0858">Xylan degradation</keyword>
<dbReference type="Proteomes" id="UP001302812">
    <property type="component" value="Unassembled WGS sequence"/>
</dbReference>
<evidence type="ECO:0000256" key="12">
    <source>
        <dbReference type="SAM" id="SignalP"/>
    </source>
</evidence>
<keyword evidence="15" id="KW-1185">Reference proteome</keyword>
<evidence type="ECO:0000256" key="5">
    <source>
        <dbReference type="ARBA" id="ARBA00022801"/>
    </source>
</evidence>
<dbReference type="GO" id="GO:0031222">
    <property type="term" value="P:arabinan catabolic process"/>
    <property type="evidence" value="ECO:0007669"/>
    <property type="project" value="TreeGrafter"/>
</dbReference>
<keyword evidence="7" id="KW-0119">Carbohydrate metabolism</keyword>
<dbReference type="SMART" id="SM01217">
    <property type="entry name" value="Fn3_like"/>
    <property type="match status" value="1"/>
</dbReference>
<evidence type="ECO:0000256" key="6">
    <source>
        <dbReference type="ARBA" id="ARBA00023180"/>
    </source>
</evidence>
<organism evidence="14 15">
    <name type="scientific">Canariomyces notabilis</name>
    <dbReference type="NCBI Taxonomy" id="2074819"/>
    <lineage>
        <taxon>Eukaryota</taxon>
        <taxon>Fungi</taxon>
        <taxon>Dikarya</taxon>
        <taxon>Ascomycota</taxon>
        <taxon>Pezizomycotina</taxon>
        <taxon>Sordariomycetes</taxon>
        <taxon>Sordariomycetidae</taxon>
        <taxon>Sordariales</taxon>
        <taxon>Chaetomiaceae</taxon>
        <taxon>Canariomyces</taxon>
    </lineage>
</organism>
<dbReference type="InterPro" id="IPR026891">
    <property type="entry name" value="Fn3-like"/>
</dbReference>
<evidence type="ECO:0000256" key="9">
    <source>
        <dbReference type="ARBA" id="ARBA00023326"/>
    </source>
</evidence>
<comment type="caution">
    <text evidence="14">The sequence shown here is derived from an EMBL/GenBank/DDBJ whole genome shotgun (WGS) entry which is preliminary data.</text>
</comment>
<dbReference type="PANTHER" id="PTHR42721">
    <property type="entry name" value="SUGAR HYDROLASE-RELATED"/>
    <property type="match status" value="1"/>
</dbReference>
<reference evidence="14" key="1">
    <citation type="journal article" date="2023" name="Mol. Phylogenet. Evol.">
        <title>Genome-scale phylogeny and comparative genomics of the fungal order Sordariales.</title>
        <authorList>
            <person name="Hensen N."/>
            <person name="Bonometti L."/>
            <person name="Westerberg I."/>
            <person name="Brannstrom I.O."/>
            <person name="Guillou S."/>
            <person name="Cros-Aarteil S."/>
            <person name="Calhoun S."/>
            <person name="Haridas S."/>
            <person name="Kuo A."/>
            <person name="Mondo S."/>
            <person name="Pangilinan J."/>
            <person name="Riley R."/>
            <person name="LaButti K."/>
            <person name="Andreopoulos B."/>
            <person name="Lipzen A."/>
            <person name="Chen C."/>
            <person name="Yan M."/>
            <person name="Daum C."/>
            <person name="Ng V."/>
            <person name="Clum A."/>
            <person name="Steindorff A."/>
            <person name="Ohm R.A."/>
            <person name="Martin F."/>
            <person name="Silar P."/>
            <person name="Natvig D.O."/>
            <person name="Lalanne C."/>
            <person name="Gautier V."/>
            <person name="Ament-Velasquez S.L."/>
            <person name="Kruys A."/>
            <person name="Hutchinson M.I."/>
            <person name="Powell A.J."/>
            <person name="Barry K."/>
            <person name="Miller A.N."/>
            <person name="Grigoriev I.V."/>
            <person name="Debuchy R."/>
            <person name="Gladieux P."/>
            <person name="Hiltunen Thoren M."/>
            <person name="Johannesson H."/>
        </authorList>
    </citation>
    <scope>NUCLEOTIDE SEQUENCE</scope>
    <source>
        <strain evidence="14">CBS 508.74</strain>
    </source>
</reference>
<dbReference type="GeneID" id="89937555"/>
<gene>
    <name evidence="14" type="ORF">N656DRAFT_765730</name>
</gene>
<sequence length="786" mass="84800">MAPFSTWLGVLGGSLAAIHGVLAFQYPDCINGPLANNTVCNVEASPSDRAAALVEVMNITEKLSNLVDMSLGAERLGLPRYAWWSEALHGVAGSPGVTFNRTGGPFSFATSFANTITLAAAFDDDLVYKVASVISTEARAFINAGFAGLDFWTPNINPFKDPRWGRGHETPGEDPLRIKGYVKALLSGLEGKDAIRKVIATCKHYAAYDLERWMGTTRHRFNAVVSLQDLSEYYLPPFQQCARDSKVGSFMCSYNALNGTPACASTYLMDDILRKHWNWTEHNNYITSDCNAVQDFLPGYHNFSATPAHAAADAYNAGTDTVCEVPGWPPYTDVTGAYNQSLLSEAVVDRALRRLYEGLIRAGYFDLASASPYRSIGWSSVNTPETQALALQSGADGLVLLKNDGTLPLDLQNKTIGLIGHWAQWTAGTPRQMLGGYSGIPPYLHTPVYAAGQLNLSYQYAPGPVAPPITAQDTWTAGALSAASKSDIILYFGGTDLSIAAEDKDRDSIAWPEAQLALIQSLAGLGKPLVIVQLGDQVDDTPLLSNPNISAILWAGYPGQSGGTAVLNAISGRAAPAGRLPVTQYPAGYTFQIPLTEMSLRPRPGNSAMSSSPGRTYRWYTSPVLPFGYGLHYTTFNASFGVFPRFNFTTGSLLSSCDGTDVAYKDLCPFPEQVSVWVSNTGNVTSDYVALVFAAGEFGPQPYPIKTLVGYKRLRGIKPGETAAARIEITLGDLARVNERGDRVLYPGSYRLQLDVPEARVVSEVGFEVGGEEVMLDRFPQPTAEA</sequence>
<dbReference type="GO" id="GO:0046556">
    <property type="term" value="F:alpha-L-arabinofuranosidase activity"/>
    <property type="evidence" value="ECO:0007669"/>
    <property type="project" value="TreeGrafter"/>
</dbReference>
<accession>A0AAN6TLS4</accession>
<dbReference type="SUPFAM" id="SSF52279">
    <property type="entry name" value="Beta-D-glucan exohydrolase, C-terminal domain"/>
    <property type="match status" value="1"/>
</dbReference>
<dbReference type="EMBL" id="MU853333">
    <property type="protein sequence ID" value="KAK4116852.1"/>
    <property type="molecule type" value="Genomic_DNA"/>
</dbReference>
<protein>
    <recommendedName>
        <fullName evidence="11">xylan 1,4-beta-xylosidase</fullName>
        <ecNumber evidence="11">3.2.1.37</ecNumber>
    </recommendedName>
</protein>
<comment type="pathway">
    <text evidence="1">Glycan degradation; xylan degradation.</text>
</comment>